<dbReference type="Proteomes" id="UP001149165">
    <property type="component" value="Unassembled WGS sequence"/>
</dbReference>
<dbReference type="Gene3D" id="2.80.10.50">
    <property type="match status" value="1"/>
</dbReference>
<name>A0A9W9EKD9_9EURO</name>
<dbReference type="SUPFAM" id="SSF50370">
    <property type="entry name" value="Ricin B-like lectins"/>
    <property type="match status" value="1"/>
</dbReference>
<feature type="chain" id="PRO_5040860412" evidence="1">
    <location>
        <begin position="20"/>
        <end position="309"/>
    </location>
</feature>
<sequence>MHAFFSLAVLIAISTQSIGASLAGLYRIQTTNGQELILTGQGDNKPPKFEKPSGAGTQIWQFEDQGDGTTLIQNLPTHEYIDCRSGSCLESNNAQRFHVEPRSANANRYVFRDLSQQKALRLAAQNGVELADSNGSDAGFDVIRVEFYTQNPQRHEKRGVSVRQWVKAEQEFERSDPVIGYNILNVSKTRAEAIVTPGPMLHPISGPSSINETNHWQFAIRTADVLISGLISPQLVVNTIGENFPLLTSRVPEGSKSQILPPGVYPTGWDMKVSIYILAKGTKSGRWNYVDLKTSIVDAVNSMLSTGVM</sequence>
<organism evidence="2 3">
    <name type="scientific">Penicillium angulare</name>
    <dbReference type="NCBI Taxonomy" id="116970"/>
    <lineage>
        <taxon>Eukaryota</taxon>
        <taxon>Fungi</taxon>
        <taxon>Dikarya</taxon>
        <taxon>Ascomycota</taxon>
        <taxon>Pezizomycotina</taxon>
        <taxon>Eurotiomycetes</taxon>
        <taxon>Eurotiomycetidae</taxon>
        <taxon>Eurotiales</taxon>
        <taxon>Aspergillaceae</taxon>
        <taxon>Penicillium</taxon>
    </lineage>
</organism>
<feature type="signal peptide" evidence="1">
    <location>
        <begin position="1"/>
        <end position="19"/>
    </location>
</feature>
<reference evidence="2" key="1">
    <citation type="submission" date="2022-11" db="EMBL/GenBank/DDBJ databases">
        <authorList>
            <person name="Petersen C."/>
        </authorList>
    </citation>
    <scope>NUCLEOTIDE SEQUENCE</scope>
    <source>
        <strain evidence="2">IBT 30069</strain>
    </source>
</reference>
<comment type="caution">
    <text evidence="2">The sequence shown here is derived from an EMBL/GenBank/DDBJ whole genome shotgun (WGS) entry which is preliminary data.</text>
</comment>
<dbReference type="OrthoDB" id="4275826at2759"/>
<evidence type="ECO:0000256" key="1">
    <source>
        <dbReference type="SAM" id="SignalP"/>
    </source>
</evidence>
<evidence type="ECO:0000313" key="3">
    <source>
        <dbReference type="Proteomes" id="UP001149165"/>
    </source>
</evidence>
<proteinExistence type="predicted"/>
<accession>A0A9W9EKD9</accession>
<gene>
    <name evidence="2" type="ORF">N7456_012849</name>
</gene>
<keyword evidence="1" id="KW-0732">Signal</keyword>
<protein>
    <submittedName>
        <fullName evidence="2">NAD dependent epimerase/dehydratase</fullName>
    </submittedName>
</protein>
<dbReference type="InterPro" id="IPR035992">
    <property type="entry name" value="Ricin_B-like_lectins"/>
</dbReference>
<reference evidence="2" key="2">
    <citation type="journal article" date="2023" name="IMA Fungus">
        <title>Comparative genomic study of the Penicillium genus elucidates a diverse pangenome and 15 lateral gene transfer events.</title>
        <authorList>
            <person name="Petersen C."/>
            <person name="Sorensen T."/>
            <person name="Nielsen M.R."/>
            <person name="Sondergaard T.E."/>
            <person name="Sorensen J.L."/>
            <person name="Fitzpatrick D.A."/>
            <person name="Frisvad J.C."/>
            <person name="Nielsen K.L."/>
        </authorList>
    </citation>
    <scope>NUCLEOTIDE SEQUENCE</scope>
    <source>
        <strain evidence="2">IBT 30069</strain>
    </source>
</reference>
<keyword evidence="3" id="KW-1185">Reference proteome</keyword>
<dbReference type="EMBL" id="JAPQKH010000008">
    <property type="protein sequence ID" value="KAJ5083422.1"/>
    <property type="molecule type" value="Genomic_DNA"/>
</dbReference>
<dbReference type="AlphaFoldDB" id="A0A9W9EKD9"/>
<evidence type="ECO:0000313" key="2">
    <source>
        <dbReference type="EMBL" id="KAJ5083422.1"/>
    </source>
</evidence>
<dbReference type="CDD" id="cd00161">
    <property type="entry name" value="beta-trefoil_Ricin-like"/>
    <property type="match status" value="1"/>
</dbReference>